<keyword evidence="2" id="KW-1185">Reference proteome</keyword>
<evidence type="ECO:0000313" key="1">
    <source>
        <dbReference type="EMBL" id="KAK9319668.1"/>
    </source>
</evidence>
<comment type="caution">
    <text evidence="1">The sequence shown here is derived from an EMBL/GenBank/DDBJ whole genome shotgun (WGS) entry which is preliminary data.</text>
</comment>
<proteinExistence type="predicted"/>
<gene>
    <name evidence="1" type="ORF">V1517DRAFT_33474</name>
</gene>
<reference evidence="2" key="1">
    <citation type="journal article" date="2024" name="Front. Bioeng. Biotechnol.">
        <title>Genome-scale model development and genomic sequencing of the oleaginous clade Lipomyces.</title>
        <authorList>
            <person name="Czajka J.J."/>
            <person name="Han Y."/>
            <person name="Kim J."/>
            <person name="Mondo S.J."/>
            <person name="Hofstad B.A."/>
            <person name="Robles A."/>
            <person name="Haridas S."/>
            <person name="Riley R."/>
            <person name="LaButti K."/>
            <person name="Pangilinan J."/>
            <person name="Andreopoulos W."/>
            <person name="Lipzen A."/>
            <person name="Yan J."/>
            <person name="Wang M."/>
            <person name="Ng V."/>
            <person name="Grigoriev I.V."/>
            <person name="Spatafora J.W."/>
            <person name="Magnuson J.K."/>
            <person name="Baker S.E."/>
            <person name="Pomraning K.R."/>
        </authorList>
    </citation>
    <scope>NUCLEOTIDE SEQUENCE [LARGE SCALE GENOMIC DNA]</scope>
    <source>
        <strain evidence="2">CBS 10300</strain>
    </source>
</reference>
<organism evidence="1 2">
    <name type="scientific">Lipomyces orientalis</name>
    <dbReference type="NCBI Taxonomy" id="1233043"/>
    <lineage>
        <taxon>Eukaryota</taxon>
        <taxon>Fungi</taxon>
        <taxon>Dikarya</taxon>
        <taxon>Ascomycota</taxon>
        <taxon>Saccharomycotina</taxon>
        <taxon>Lipomycetes</taxon>
        <taxon>Lipomycetales</taxon>
        <taxon>Lipomycetaceae</taxon>
        <taxon>Lipomyces</taxon>
    </lineage>
</organism>
<dbReference type="Proteomes" id="UP001489719">
    <property type="component" value="Unassembled WGS sequence"/>
</dbReference>
<evidence type="ECO:0000313" key="2">
    <source>
        <dbReference type="Proteomes" id="UP001489719"/>
    </source>
</evidence>
<sequence>MSVLTPSILASLRSTPQLASSWYYIAAATCSVCNRPEEIPVIFRYAIEHDAARTSNTPQTTSAKGSPTSLSQPASPIGSVASFGSEDGDLFVDCASADPDLVRIIAQKTREALLKSAALAGLAKSINSLIRLRNATPHEFREDRLIRPELPTHEEVDRGTEFWNQVYGKVSRRVLSQMSAAYPDLAHYAIQHVYSPLLSYTGVLSAKETSFVVIACLIPQDVNPQLKGHLKGCLNNGASKEEITSVRDLSMRICRLCGISWKDEVASLS</sequence>
<name>A0ACC3TEY1_9ASCO</name>
<accession>A0ACC3TEY1</accession>
<protein>
    <submittedName>
        <fullName evidence="1">AhpD-like protein</fullName>
    </submittedName>
</protein>
<dbReference type="EMBL" id="MU970170">
    <property type="protein sequence ID" value="KAK9319668.1"/>
    <property type="molecule type" value="Genomic_DNA"/>
</dbReference>